<gene>
    <name evidence="2" type="ORF">ENE74_03040</name>
</gene>
<evidence type="ECO:0000256" key="1">
    <source>
        <dbReference type="SAM" id="SignalP"/>
    </source>
</evidence>
<feature type="chain" id="PRO_5019493024" evidence="1">
    <location>
        <begin position="23"/>
        <end position="142"/>
    </location>
</feature>
<dbReference type="EMBL" id="RZUL01000001">
    <property type="protein sequence ID" value="RVT44009.1"/>
    <property type="molecule type" value="Genomic_DNA"/>
</dbReference>
<accession>A0A437JDK3</accession>
<keyword evidence="3" id="KW-1185">Reference proteome</keyword>
<dbReference type="Proteomes" id="UP000282977">
    <property type="component" value="Unassembled WGS sequence"/>
</dbReference>
<proteinExistence type="predicted"/>
<comment type="caution">
    <text evidence="2">The sequence shown here is derived from an EMBL/GenBank/DDBJ whole genome shotgun (WGS) entry which is preliminary data.</text>
</comment>
<sequence>MLSAALLAAVSTVGGLATGAQAQGSSKIREVGEAKLAKAIAGREAGEPVSCINFRDIRSSRIISGTAIIYEGNNGVLYVNRPASGAAFLRTGDALITVTSLSQLCNVDIVRLFDTGSRFERGSIGLGQFVPYPRAKATKAVG</sequence>
<dbReference type="OrthoDB" id="7391925at2"/>
<evidence type="ECO:0000313" key="3">
    <source>
        <dbReference type="Proteomes" id="UP000282977"/>
    </source>
</evidence>
<organism evidence="2 3">
    <name type="scientific">Sphingobium algorifonticola</name>
    <dbReference type="NCBI Taxonomy" id="2008318"/>
    <lineage>
        <taxon>Bacteria</taxon>
        <taxon>Pseudomonadati</taxon>
        <taxon>Pseudomonadota</taxon>
        <taxon>Alphaproteobacteria</taxon>
        <taxon>Sphingomonadales</taxon>
        <taxon>Sphingomonadaceae</taxon>
        <taxon>Sphingobium</taxon>
    </lineage>
</organism>
<dbReference type="AlphaFoldDB" id="A0A437JDK3"/>
<protein>
    <submittedName>
        <fullName evidence="2">Uncharacterized protein</fullName>
    </submittedName>
</protein>
<keyword evidence="1" id="KW-0732">Signal</keyword>
<feature type="signal peptide" evidence="1">
    <location>
        <begin position="1"/>
        <end position="22"/>
    </location>
</feature>
<reference evidence="2 3" key="1">
    <citation type="submission" date="2019-01" db="EMBL/GenBank/DDBJ databases">
        <authorList>
            <person name="Chen W.-M."/>
        </authorList>
    </citation>
    <scope>NUCLEOTIDE SEQUENCE [LARGE SCALE GENOMIC DNA]</scope>
    <source>
        <strain evidence="2 3">TLA-22</strain>
    </source>
</reference>
<name>A0A437JDK3_9SPHN</name>
<evidence type="ECO:0000313" key="2">
    <source>
        <dbReference type="EMBL" id="RVT44009.1"/>
    </source>
</evidence>